<proteinExistence type="predicted"/>
<dbReference type="Pfam" id="PF12937">
    <property type="entry name" value="F-box-like"/>
    <property type="match status" value="1"/>
</dbReference>
<gene>
    <name evidence="2" type="ORF">HK097_003743</name>
</gene>
<name>A0AAD5S3D9_9FUNG</name>
<dbReference type="Proteomes" id="UP001212841">
    <property type="component" value="Unassembled WGS sequence"/>
</dbReference>
<dbReference type="InterPro" id="IPR032675">
    <property type="entry name" value="LRR_dom_sf"/>
</dbReference>
<sequence>MAEAQANEPSIVSKVEKPVATLNDLNEDCMLLVLSYVAGPRLCSLSRVSRQFYWMVNNSALWHHSIVSGPVSFATQYVEKALVPRAKKIVSLTFIDLHAHPLLNTDFQFHLTSTFFASLDTLFQKCGPHLHTLRIQDGDDSFMFSLSHVLFASIAQYAKELKRVVLAGTEETLYVEDSNVLLLTMACAGVEEFVDGQSWGVTPEALHYMIDGWKCLHTLHLNTELQPIHSFSLTISQFGPRLRSLSLTHFHDSLNSHTIPILAHGLSRLSKLEKLTLDLSLTNHCDGLREEAWREVFGKCGRVRSVEYVVGFDAYFEEVEDRYG</sequence>
<feature type="domain" description="F-box" evidence="1">
    <location>
        <begin position="28"/>
        <end position="64"/>
    </location>
</feature>
<keyword evidence="3" id="KW-1185">Reference proteome</keyword>
<evidence type="ECO:0000313" key="3">
    <source>
        <dbReference type="Proteomes" id="UP001212841"/>
    </source>
</evidence>
<protein>
    <recommendedName>
        <fullName evidence="1">F-box domain-containing protein</fullName>
    </recommendedName>
</protein>
<comment type="caution">
    <text evidence="2">The sequence shown here is derived from an EMBL/GenBank/DDBJ whole genome shotgun (WGS) entry which is preliminary data.</text>
</comment>
<dbReference type="SUPFAM" id="SSF52047">
    <property type="entry name" value="RNI-like"/>
    <property type="match status" value="1"/>
</dbReference>
<organism evidence="2 3">
    <name type="scientific">Rhizophlyctis rosea</name>
    <dbReference type="NCBI Taxonomy" id="64517"/>
    <lineage>
        <taxon>Eukaryota</taxon>
        <taxon>Fungi</taxon>
        <taxon>Fungi incertae sedis</taxon>
        <taxon>Chytridiomycota</taxon>
        <taxon>Chytridiomycota incertae sedis</taxon>
        <taxon>Chytridiomycetes</taxon>
        <taxon>Rhizophlyctidales</taxon>
        <taxon>Rhizophlyctidaceae</taxon>
        <taxon>Rhizophlyctis</taxon>
    </lineage>
</organism>
<dbReference type="InterPro" id="IPR036047">
    <property type="entry name" value="F-box-like_dom_sf"/>
</dbReference>
<dbReference type="Gene3D" id="1.20.1280.50">
    <property type="match status" value="1"/>
</dbReference>
<dbReference type="SUPFAM" id="SSF81383">
    <property type="entry name" value="F-box domain"/>
    <property type="match status" value="1"/>
</dbReference>
<evidence type="ECO:0000259" key="1">
    <source>
        <dbReference type="Pfam" id="PF12937"/>
    </source>
</evidence>
<dbReference type="Gene3D" id="3.80.10.10">
    <property type="entry name" value="Ribonuclease Inhibitor"/>
    <property type="match status" value="1"/>
</dbReference>
<accession>A0AAD5S3D9</accession>
<dbReference type="EMBL" id="JADGJD010001903">
    <property type="protein sequence ID" value="KAJ3036767.1"/>
    <property type="molecule type" value="Genomic_DNA"/>
</dbReference>
<reference evidence="2" key="1">
    <citation type="submission" date="2020-05" db="EMBL/GenBank/DDBJ databases">
        <title>Phylogenomic resolution of chytrid fungi.</title>
        <authorList>
            <person name="Stajich J.E."/>
            <person name="Amses K."/>
            <person name="Simmons R."/>
            <person name="Seto K."/>
            <person name="Myers J."/>
            <person name="Bonds A."/>
            <person name="Quandt C.A."/>
            <person name="Barry K."/>
            <person name="Liu P."/>
            <person name="Grigoriev I."/>
            <person name="Longcore J.E."/>
            <person name="James T.Y."/>
        </authorList>
    </citation>
    <scope>NUCLEOTIDE SEQUENCE</scope>
    <source>
        <strain evidence="2">JEL0318</strain>
    </source>
</reference>
<evidence type="ECO:0000313" key="2">
    <source>
        <dbReference type="EMBL" id="KAJ3036767.1"/>
    </source>
</evidence>
<dbReference type="InterPro" id="IPR001810">
    <property type="entry name" value="F-box_dom"/>
</dbReference>
<feature type="non-terminal residue" evidence="2">
    <location>
        <position position="324"/>
    </location>
</feature>
<dbReference type="AlphaFoldDB" id="A0AAD5S3D9"/>